<name>A0A5N3P568_9HYPH</name>
<dbReference type="OrthoDB" id="7990858at2"/>
<organism evidence="2 3">
    <name type="scientific">Microvirga brassicacearum</name>
    <dbReference type="NCBI Taxonomy" id="2580413"/>
    <lineage>
        <taxon>Bacteria</taxon>
        <taxon>Pseudomonadati</taxon>
        <taxon>Pseudomonadota</taxon>
        <taxon>Alphaproteobacteria</taxon>
        <taxon>Hyphomicrobiales</taxon>
        <taxon>Methylobacteriaceae</taxon>
        <taxon>Microvirga</taxon>
    </lineage>
</organism>
<protein>
    <recommendedName>
        <fullName evidence="4">DUF3313 domain-containing protein</fullName>
    </recommendedName>
</protein>
<dbReference type="PROSITE" id="PS51257">
    <property type="entry name" value="PROKAR_LIPOPROTEIN"/>
    <property type="match status" value="1"/>
</dbReference>
<feature type="signal peptide" evidence="1">
    <location>
        <begin position="1"/>
        <end position="21"/>
    </location>
</feature>
<sequence length="196" mass="20914">MFARAAAVVLLAFALSGCITAANTLSPDQISSLRLQSVEVKIAPNARISWGDGEIAYAKTKGAAAQSAEFSADTDEGRAFVRNVISDRLRSAMLAAIGPELAGARPVKLAVRVHEVRISSAIQRVILGGDHTIQADVELLDAKTATPLLSLPSHHVLVKGGGGPLGVVLDNLVRDEPIDLVTKDYARQYRNWLLRK</sequence>
<dbReference type="EMBL" id="VCMV01000055">
    <property type="protein sequence ID" value="KAB0264887.1"/>
    <property type="molecule type" value="Genomic_DNA"/>
</dbReference>
<evidence type="ECO:0008006" key="4">
    <source>
        <dbReference type="Google" id="ProtNLM"/>
    </source>
</evidence>
<gene>
    <name evidence="2" type="ORF">FEZ63_21380</name>
</gene>
<dbReference type="AlphaFoldDB" id="A0A5N3P568"/>
<evidence type="ECO:0000313" key="2">
    <source>
        <dbReference type="EMBL" id="KAB0264887.1"/>
    </source>
</evidence>
<reference evidence="2 3" key="1">
    <citation type="journal article" date="2019" name="Microorganisms">
        <title>Genome Insights into the Novel Species Microvirga brassicacearum, a Rapeseed Endophyte with Biotechnological Potential.</title>
        <authorList>
            <person name="Jimenez-Gomez A."/>
            <person name="Saati-Santamaria Z."/>
            <person name="Igual J.M."/>
            <person name="Rivas R."/>
            <person name="Mateos P.F."/>
            <person name="Garcia-Fraile P."/>
        </authorList>
    </citation>
    <scope>NUCLEOTIDE SEQUENCE [LARGE SCALE GENOMIC DNA]</scope>
    <source>
        <strain evidence="2 3">CDVBN77</strain>
    </source>
</reference>
<feature type="chain" id="PRO_5024443258" description="DUF3313 domain-containing protein" evidence="1">
    <location>
        <begin position="22"/>
        <end position="196"/>
    </location>
</feature>
<proteinExistence type="predicted"/>
<comment type="caution">
    <text evidence="2">The sequence shown here is derived from an EMBL/GenBank/DDBJ whole genome shotgun (WGS) entry which is preliminary data.</text>
</comment>
<accession>A0A5N3P568</accession>
<dbReference type="RefSeq" id="WP_150948398.1">
    <property type="nucleotide sequence ID" value="NZ_VCMV01000055.1"/>
</dbReference>
<evidence type="ECO:0000313" key="3">
    <source>
        <dbReference type="Proteomes" id="UP000325684"/>
    </source>
</evidence>
<keyword evidence="3" id="KW-1185">Reference proteome</keyword>
<keyword evidence="1" id="KW-0732">Signal</keyword>
<dbReference type="Proteomes" id="UP000325684">
    <property type="component" value="Unassembled WGS sequence"/>
</dbReference>
<evidence type="ECO:0000256" key="1">
    <source>
        <dbReference type="SAM" id="SignalP"/>
    </source>
</evidence>